<organism evidence="1">
    <name type="scientific">Salinicola endophyticus</name>
    <dbReference type="NCBI Taxonomy" id="1949083"/>
    <lineage>
        <taxon>Bacteria</taxon>
        <taxon>Pseudomonadati</taxon>
        <taxon>Pseudomonadota</taxon>
        <taxon>Gammaproteobacteria</taxon>
        <taxon>Oceanospirillales</taxon>
        <taxon>Halomonadaceae</taxon>
        <taxon>Salinicola</taxon>
    </lineage>
</organism>
<dbReference type="AlphaFoldDB" id="A0AB74UJ04"/>
<proteinExistence type="predicted"/>
<reference evidence="1" key="1">
    <citation type="submission" date="2024-06" db="EMBL/GenBank/DDBJ databases">
        <title>Complete genome of Salinicola endophyticus HNIBRBA4755.</title>
        <authorList>
            <person name="Shin S.Y."/>
            <person name="Kang H."/>
            <person name="Song J."/>
        </authorList>
    </citation>
    <scope>NUCLEOTIDE SEQUENCE</scope>
    <source>
        <strain evidence="1">HNIBRBA4755</strain>
    </source>
</reference>
<dbReference type="RefSeq" id="WP_353981714.1">
    <property type="nucleotide sequence ID" value="NZ_CP159578.1"/>
</dbReference>
<sequence>MTELQVESLDSQTFSYRVVMGECAEVLEGEDGQPVRLRSLGHARQYLPPRGGVEVPLFLVTQPPGSTIVGSQVYATSHKTRLGQS</sequence>
<evidence type="ECO:0000313" key="1">
    <source>
        <dbReference type="EMBL" id="XCJ80901.1"/>
    </source>
</evidence>
<gene>
    <name evidence="1" type="ORF">ABV408_06870</name>
</gene>
<dbReference type="EMBL" id="CP159578">
    <property type="protein sequence ID" value="XCJ80901.1"/>
    <property type="molecule type" value="Genomic_DNA"/>
</dbReference>
<protein>
    <submittedName>
        <fullName evidence="1">Uncharacterized protein</fullName>
    </submittedName>
</protein>
<name>A0AB74UJ04_9GAMM</name>
<accession>A0AB74UJ04</accession>